<keyword evidence="8" id="KW-1185">Reference proteome</keyword>
<keyword evidence="3" id="KW-0328">Glycosyltransferase</keyword>
<keyword evidence="4" id="KW-0808">Transferase</keyword>
<evidence type="ECO:0000313" key="7">
    <source>
        <dbReference type="EMBL" id="KPM46671.1"/>
    </source>
</evidence>
<dbReference type="PATRIC" id="fig|1605367.3.peg.1026"/>
<dbReference type="RefSeq" id="WP_055151336.1">
    <property type="nucleotide sequence ID" value="NZ_JXSZ01000015.1"/>
</dbReference>
<evidence type="ECO:0000313" key="8">
    <source>
        <dbReference type="Proteomes" id="UP000050454"/>
    </source>
</evidence>
<dbReference type="Proteomes" id="UP000050454">
    <property type="component" value="Unassembled WGS sequence"/>
</dbReference>
<dbReference type="EMBL" id="LGTQ01000015">
    <property type="protein sequence ID" value="KPM46671.1"/>
    <property type="molecule type" value="Genomic_DNA"/>
</dbReference>
<dbReference type="PANTHER" id="PTHR43646">
    <property type="entry name" value="GLYCOSYLTRANSFERASE"/>
    <property type="match status" value="1"/>
</dbReference>
<comment type="caution">
    <text evidence="7">The sequence shown here is derived from an EMBL/GenBank/DDBJ whole genome shotgun (WGS) entry which is preliminary data.</text>
</comment>
<organism evidence="7 8">
    <name type="scientific">Jiulongibacter sediminis</name>
    <dbReference type="NCBI Taxonomy" id="1605367"/>
    <lineage>
        <taxon>Bacteria</taxon>
        <taxon>Pseudomonadati</taxon>
        <taxon>Bacteroidota</taxon>
        <taxon>Cytophagia</taxon>
        <taxon>Cytophagales</taxon>
        <taxon>Leadbetterellaceae</taxon>
        <taxon>Jiulongibacter</taxon>
    </lineage>
</organism>
<evidence type="ECO:0000256" key="3">
    <source>
        <dbReference type="ARBA" id="ARBA00022676"/>
    </source>
</evidence>
<protein>
    <recommendedName>
        <fullName evidence="6">Glycosyltransferase 2-like domain-containing protein</fullName>
    </recommendedName>
</protein>
<evidence type="ECO:0000256" key="1">
    <source>
        <dbReference type="ARBA" id="ARBA00004236"/>
    </source>
</evidence>
<dbReference type="OrthoDB" id="9810303at2"/>
<name>A0A0P7BMW8_9BACT</name>
<accession>A0A0P7BMW8</accession>
<dbReference type="Gene3D" id="3.90.550.10">
    <property type="entry name" value="Spore Coat Polysaccharide Biosynthesis Protein SpsA, Chain A"/>
    <property type="match status" value="1"/>
</dbReference>
<dbReference type="GO" id="GO:0016757">
    <property type="term" value="F:glycosyltransferase activity"/>
    <property type="evidence" value="ECO:0007669"/>
    <property type="project" value="UniProtKB-KW"/>
</dbReference>
<dbReference type="Pfam" id="PF00535">
    <property type="entry name" value="Glycos_transf_2"/>
    <property type="match status" value="1"/>
</dbReference>
<keyword evidence="5" id="KW-0472">Membrane</keyword>
<keyword evidence="2" id="KW-1003">Cell membrane</keyword>
<dbReference type="AlphaFoldDB" id="A0A0P7BMW8"/>
<evidence type="ECO:0000259" key="6">
    <source>
        <dbReference type="Pfam" id="PF00535"/>
    </source>
</evidence>
<evidence type="ECO:0000256" key="4">
    <source>
        <dbReference type="ARBA" id="ARBA00022679"/>
    </source>
</evidence>
<reference evidence="7 8" key="1">
    <citation type="submission" date="2015-07" db="EMBL/GenBank/DDBJ databases">
        <title>The draft genome sequence of Leadbetterella sp. JN14-9.</title>
        <authorList>
            <person name="Liu Y."/>
            <person name="Du J."/>
            <person name="Shao Z."/>
        </authorList>
    </citation>
    <scope>NUCLEOTIDE SEQUENCE [LARGE SCALE GENOMIC DNA]</scope>
    <source>
        <strain evidence="7 8">JN14-9</strain>
    </source>
</reference>
<feature type="domain" description="Glycosyltransferase 2-like" evidence="6">
    <location>
        <begin position="3"/>
        <end position="116"/>
    </location>
</feature>
<dbReference type="PANTHER" id="PTHR43646:SF2">
    <property type="entry name" value="GLYCOSYLTRANSFERASE 2-LIKE DOMAIN-CONTAINING PROTEIN"/>
    <property type="match status" value="1"/>
</dbReference>
<comment type="subcellular location">
    <subcellularLocation>
        <location evidence="1">Cell membrane</location>
    </subcellularLocation>
</comment>
<evidence type="ECO:0000256" key="2">
    <source>
        <dbReference type="ARBA" id="ARBA00022475"/>
    </source>
</evidence>
<dbReference type="GO" id="GO:0005886">
    <property type="term" value="C:plasma membrane"/>
    <property type="evidence" value="ECO:0007669"/>
    <property type="project" value="UniProtKB-SubCell"/>
</dbReference>
<dbReference type="SUPFAM" id="SSF53448">
    <property type="entry name" value="Nucleotide-diphospho-sugar transferases"/>
    <property type="match status" value="1"/>
</dbReference>
<evidence type="ECO:0000256" key="5">
    <source>
        <dbReference type="ARBA" id="ARBA00023136"/>
    </source>
</evidence>
<dbReference type="STRING" id="1605367.AFM12_17960"/>
<dbReference type="InterPro" id="IPR001173">
    <property type="entry name" value="Glyco_trans_2-like"/>
</dbReference>
<proteinExistence type="predicted"/>
<dbReference type="InterPro" id="IPR029044">
    <property type="entry name" value="Nucleotide-diphossugar_trans"/>
</dbReference>
<sequence length="230" mass="26957">MLSIIIPTYNEATTIRPCLERLCGNNIEVILADSPGSNDSLEVLVKDFGFTFLKCQNAGRNHQMNEGAAIARGEVLYFVHADTLVHSDFKSDIITAIEEGAEMGCYRYKFDRYPNPLMYINSYFTRFPMIWCRGGDQTLFIKKEVFEELNGFCPQHLIMEDYDILLRSKDRYRFKIIQKDVTVSARKYETNSYWRILKANYTVMRKWLKKEASPVELYQLYKNLLNYRNG</sequence>
<gene>
    <name evidence="7" type="ORF">AFM12_17960</name>
</gene>